<dbReference type="SUPFAM" id="SSF48452">
    <property type="entry name" value="TPR-like"/>
    <property type="match status" value="2"/>
</dbReference>
<dbReference type="PANTHER" id="PTHR23083">
    <property type="entry name" value="TETRATRICOPEPTIDE REPEAT PROTEIN, TPR"/>
    <property type="match status" value="1"/>
</dbReference>
<evidence type="ECO:0000313" key="5">
    <source>
        <dbReference type="EMBL" id="KAG5760465.1"/>
    </source>
</evidence>
<comment type="similarity">
    <text evidence="2">Belongs to the YPP1 family.</text>
</comment>
<dbReference type="PROSITE" id="PS50005">
    <property type="entry name" value="TPR"/>
    <property type="match status" value="1"/>
</dbReference>
<feature type="compositionally biased region" description="Basic residues" evidence="4">
    <location>
        <begin position="813"/>
        <end position="824"/>
    </location>
</feature>
<comment type="caution">
    <text evidence="5">The sequence shown here is derived from an EMBL/GenBank/DDBJ whole genome shotgun (WGS) entry which is preliminary data.</text>
</comment>
<dbReference type="AlphaFoldDB" id="A0A9P7HHN8"/>
<dbReference type="InterPro" id="IPR051722">
    <property type="entry name" value="Endocytosis_PI4K-reg_protein"/>
</dbReference>
<evidence type="ECO:0000256" key="1">
    <source>
        <dbReference type="ARBA" id="ARBA00002550"/>
    </source>
</evidence>
<organism evidence="5 6">
    <name type="scientific">Fusarium xylarioides</name>
    <dbReference type="NCBI Taxonomy" id="221167"/>
    <lineage>
        <taxon>Eukaryota</taxon>
        <taxon>Fungi</taxon>
        <taxon>Dikarya</taxon>
        <taxon>Ascomycota</taxon>
        <taxon>Pezizomycotina</taxon>
        <taxon>Sordariomycetes</taxon>
        <taxon>Hypocreomycetidae</taxon>
        <taxon>Hypocreales</taxon>
        <taxon>Nectriaceae</taxon>
        <taxon>Fusarium</taxon>
        <taxon>Fusarium fujikuroi species complex</taxon>
    </lineage>
</organism>
<dbReference type="SMART" id="SM00028">
    <property type="entry name" value="TPR"/>
    <property type="match status" value="5"/>
</dbReference>
<dbReference type="Proteomes" id="UP000750502">
    <property type="component" value="Unassembled WGS sequence"/>
</dbReference>
<feature type="region of interest" description="Disordered" evidence="4">
    <location>
        <begin position="1075"/>
        <end position="1107"/>
    </location>
</feature>
<keyword evidence="6" id="KW-1185">Reference proteome</keyword>
<evidence type="ECO:0000256" key="2">
    <source>
        <dbReference type="ARBA" id="ARBA00038251"/>
    </source>
</evidence>
<gene>
    <name evidence="5" type="ORF">H9Q72_011422</name>
</gene>
<evidence type="ECO:0000256" key="4">
    <source>
        <dbReference type="SAM" id="MobiDB-lite"/>
    </source>
</evidence>
<feature type="compositionally biased region" description="Polar residues" evidence="4">
    <location>
        <begin position="795"/>
        <end position="812"/>
    </location>
</feature>
<proteinExistence type="inferred from homology"/>
<dbReference type="InterPro" id="IPR011990">
    <property type="entry name" value="TPR-like_helical_dom_sf"/>
</dbReference>
<keyword evidence="3" id="KW-0802">TPR repeat</keyword>
<protein>
    <recommendedName>
        <fullName evidence="7">Cargo-transport protein ypp1</fullName>
    </recommendedName>
</protein>
<reference evidence="5" key="1">
    <citation type="journal article" date="2020" name="bioRxiv">
        <title>Historical genomics reveals the evolutionary mechanisms behind multiple outbreaks of the host-specific coffee wilt pathogen Fusarium xylarioides.</title>
        <authorList>
            <person name="Peck D."/>
            <person name="Nowell R.W."/>
            <person name="Flood J."/>
            <person name="Ryan M.J."/>
            <person name="Barraclough T.G."/>
        </authorList>
    </citation>
    <scope>NUCLEOTIDE SEQUENCE</scope>
    <source>
        <strain evidence="5">IMI 127659i</strain>
    </source>
</reference>
<name>A0A9P7HHN8_9HYPO</name>
<accession>A0A9P7HHN8</accession>
<feature type="compositionally biased region" description="Low complexity" evidence="4">
    <location>
        <begin position="825"/>
        <end position="835"/>
    </location>
</feature>
<dbReference type="PANTHER" id="PTHR23083:SF464">
    <property type="entry name" value="TETRATRICOPEPTIDE REPEAT DOMAIN 7, ISOFORM A"/>
    <property type="match status" value="1"/>
</dbReference>
<evidence type="ECO:0000313" key="6">
    <source>
        <dbReference type="Proteomes" id="UP000750502"/>
    </source>
</evidence>
<dbReference type="EMBL" id="JADFTT010000542">
    <property type="protein sequence ID" value="KAG5760465.1"/>
    <property type="molecule type" value="Genomic_DNA"/>
</dbReference>
<dbReference type="OrthoDB" id="29013at2759"/>
<feature type="region of interest" description="Disordered" evidence="4">
    <location>
        <begin position="717"/>
        <end position="861"/>
    </location>
</feature>
<reference evidence="5" key="2">
    <citation type="submission" date="2020-10" db="EMBL/GenBank/DDBJ databases">
        <authorList>
            <person name="Peck L.D."/>
            <person name="Nowell R.W."/>
            <person name="Flood J."/>
            <person name="Ryan M.J."/>
            <person name="Barraclough T.G."/>
        </authorList>
    </citation>
    <scope>NUCLEOTIDE SEQUENCE</scope>
    <source>
        <strain evidence="5">IMI 127659i</strain>
    </source>
</reference>
<dbReference type="InterPro" id="IPR019734">
    <property type="entry name" value="TPR_rpt"/>
</dbReference>
<feature type="compositionally biased region" description="Low complexity" evidence="4">
    <location>
        <begin position="1083"/>
        <end position="1096"/>
    </location>
</feature>
<evidence type="ECO:0008006" key="7">
    <source>
        <dbReference type="Google" id="ProtNLM"/>
    </source>
</evidence>
<dbReference type="Gene3D" id="1.25.40.10">
    <property type="entry name" value="Tetratricopeptide repeat domain"/>
    <property type="match status" value="2"/>
</dbReference>
<comment type="function">
    <text evidence="1">Involved in endocytosis.</text>
</comment>
<feature type="repeat" description="TPR" evidence="3">
    <location>
        <begin position="1149"/>
        <end position="1182"/>
    </location>
</feature>
<feature type="compositionally biased region" description="Polar residues" evidence="4">
    <location>
        <begin position="766"/>
        <end position="786"/>
    </location>
</feature>
<dbReference type="Pfam" id="PF13181">
    <property type="entry name" value="TPR_8"/>
    <property type="match status" value="1"/>
</dbReference>
<sequence length="1197" mass="131928">MGFQRTMGPKAVQYINQLDHARCDGNWDLVPELVRKVRKHAPDRACLALTAETECAIAKTTGAAAHTSTEGRPTTAINTGDVNVTDQLPRLEAAIDEEAAHGNDRFQAEVCAGWLHWTLGDYNLCVSRLPENNLEEGEINPADRSAEWTSVCSLKAAYLKANCLARSGELKQALSAYRGGLPSLGRVWAEQGMGRQLRYWSELFLTEYCMLSGEAYRSNEITQVDADSMAGYRAWARFWDTMSTPVTGGYGFKGSVPRRTVWREYYFALSSIVDTDQPFPTGFVSNTAGDLSPRNQLRIELKHAEATYQTLLLGETSFPRADEEREEVEAFVNQVLRNWSILCGRGWSEKDLGQGGRSSLSRGVLDILYSAAMKTCHSTSILRSLFLVHLSVAEFDLAFKAFDSYLEIVKKGKARVDKTGLVEPSLDDDATVLETISQCILALCRYGQRPAAEKAHQLGSELEDWLAKLPQIPSQDNPTPVISEHNELSASHPPVAPHTIALAWQAIGLSQAHWSRITYEASARTEIQQKAIRCLRKSLAAELGRSKDIRSFYALGLLLAERRELTAAIETVRTALTASKDQEENYDLVYGPYWQERSLIPVWHLLALLLSARQDYSMAARACEGALEQFKDTTVLFGKADQAYRSEHLNEAEKDTSAEDKHGLVDDMDDGEKESILEVKMTQLALVELLEGPDAAVNASFELLTLFSRLFGNVAAQPTLNPPKAVEPPKTSGTLRSIRGTIFGGKDRSRPPTRQVFTAAGDRNPRPQTAATMRSSAPTIQVTGDNGSLAESRPRTSASSVRRNRSATGRSNSLKKRDRSHSRQRSSSIGAISSAHGPTVVDGDVFFTPAGPNGEVEENEQQSDFFTYSSKRHSATRGSSFSRRPIGHLNSYLSTQTKSTDYSELSVDNAYASTCILPLVHFPKDKERAQRVVLLIRLWLMIAGFYRRAGMREDAKGAITEAQRLIQSLEADLARDPSGSGALRPPSWAEKKTVEDLWSDLYAELGQLSLSKGAPYAARNDFETALTHTPNHPTAIIGLSNILLDIYSEDLLPPPPIPPLEDALLNFNIGNSSKPNSSSQAVSPLPSTPLGLGPSPETQFTPKEPMDDDELPAAYKATRLPLVDRLAARDRAYALLSTLTKLGSGWNSSEAWFTLGRAYEESGQPDKAKEVLWWCVELEEGTGVRDWRCLTGGGYII</sequence>
<evidence type="ECO:0000256" key="3">
    <source>
        <dbReference type="PROSITE-ProRule" id="PRU00339"/>
    </source>
</evidence>